<gene>
    <name evidence="3" type="ORF">Q3982_08655</name>
</gene>
<reference evidence="3" key="1">
    <citation type="submission" date="2023-07" db="EMBL/GenBank/DDBJ databases">
        <title>Between Cages and Wild: Unraveling the Impact of Captivity on Animal Microbiomes and Antimicrobial Resistance.</title>
        <authorList>
            <person name="Schmartz G.P."/>
            <person name="Rehner J."/>
            <person name="Schuff M.J."/>
            <person name="Becker S.L."/>
            <person name="Kravczyk M."/>
            <person name="Gurevich A."/>
            <person name="Francke R."/>
            <person name="Mueller R."/>
            <person name="Keller V."/>
            <person name="Keller A."/>
        </authorList>
    </citation>
    <scope>NUCLEOTIDE SEQUENCE</scope>
    <source>
        <strain evidence="3">S12M_St_49</strain>
    </source>
</reference>
<evidence type="ECO:0000256" key="1">
    <source>
        <dbReference type="SAM" id="MobiDB-lite"/>
    </source>
</evidence>
<comment type="caution">
    <text evidence="3">The sequence shown here is derived from an EMBL/GenBank/DDBJ whole genome shotgun (WGS) entry which is preliminary data.</text>
</comment>
<feature type="non-terminal residue" evidence="3">
    <location>
        <position position="1"/>
    </location>
</feature>
<protein>
    <submittedName>
        <fullName evidence="3">Cadherin-like beta sandwich domain-containing protein</fullName>
    </submittedName>
</protein>
<accession>A0AA43U6U3</accession>
<dbReference type="Pfam" id="PF12733">
    <property type="entry name" value="Cadherin-like"/>
    <property type="match status" value="1"/>
</dbReference>
<evidence type="ECO:0000313" key="4">
    <source>
        <dbReference type="Proteomes" id="UP001168575"/>
    </source>
</evidence>
<feature type="domain" description="Cadherin-like beta-sandwich-like" evidence="2">
    <location>
        <begin position="1"/>
        <end position="55"/>
    </location>
</feature>
<proteinExistence type="predicted"/>
<name>A0AA43U6U3_9ACTN</name>
<dbReference type="InterPro" id="IPR025883">
    <property type="entry name" value="Cadherin-like_domain"/>
</dbReference>
<feature type="compositionally biased region" description="Low complexity" evidence="1">
    <location>
        <begin position="89"/>
        <end position="102"/>
    </location>
</feature>
<dbReference type="EMBL" id="JAUMVS010000281">
    <property type="protein sequence ID" value="MDO4842728.1"/>
    <property type="molecule type" value="Genomic_DNA"/>
</dbReference>
<sequence length="110" mass="10674">NSVAEVNVSATAKDSTATISGVGTVNLSNGANNIDIIVTAQNGSQRTYRLNIVRQSGGPTYSGTGTTVTTTSTNNSSNASTYGPGGTGSSSPSGTSSSSGSTVVLIGPGN</sequence>
<dbReference type="AlphaFoldDB" id="A0AA43U6U3"/>
<evidence type="ECO:0000313" key="3">
    <source>
        <dbReference type="EMBL" id="MDO4842728.1"/>
    </source>
</evidence>
<organism evidence="3 4">
    <name type="scientific">Phoenicibacter congonensis</name>
    <dbReference type="NCBI Taxonomy" id="1944646"/>
    <lineage>
        <taxon>Bacteria</taxon>
        <taxon>Bacillati</taxon>
        <taxon>Actinomycetota</taxon>
        <taxon>Coriobacteriia</taxon>
        <taxon>Eggerthellales</taxon>
        <taxon>Eggerthellaceae</taxon>
        <taxon>Phoenicibacter</taxon>
    </lineage>
</organism>
<dbReference type="Proteomes" id="UP001168575">
    <property type="component" value="Unassembled WGS sequence"/>
</dbReference>
<feature type="region of interest" description="Disordered" evidence="1">
    <location>
        <begin position="55"/>
        <end position="110"/>
    </location>
</feature>
<feature type="compositionally biased region" description="Low complexity" evidence="1">
    <location>
        <begin position="56"/>
        <end position="82"/>
    </location>
</feature>
<keyword evidence="4" id="KW-1185">Reference proteome</keyword>
<evidence type="ECO:0000259" key="2">
    <source>
        <dbReference type="Pfam" id="PF12733"/>
    </source>
</evidence>